<dbReference type="InterPro" id="IPR017850">
    <property type="entry name" value="Alkaline_phosphatase_core_sf"/>
</dbReference>
<evidence type="ECO:0000256" key="2">
    <source>
        <dbReference type="ARBA" id="ARBA00022723"/>
    </source>
</evidence>
<evidence type="ECO:0000313" key="7">
    <source>
        <dbReference type="EMBL" id="MFC3208681.1"/>
    </source>
</evidence>
<feature type="domain" description="Metalloenzyme" evidence="6">
    <location>
        <begin position="3"/>
        <end position="396"/>
    </location>
</feature>
<protein>
    <recommendedName>
        <fullName evidence="4 5">Phosphopentomutase</fullName>
        <ecNumber evidence="4 5">5.4.2.7</ecNumber>
    </recommendedName>
    <alternativeName>
        <fullName evidence="4">Phosphodeoxyribomutase</fullName>
    </alternativeName>
</protein>
<evidence type="ECO:0000259" key="6">
    <source>
        <dbReference type="Pfam" id="PF01676"/>
    </source>
</evidence>
<comment type="catalytic activity">
    <reaction evidence="4">
        <text>2-deoxy-alpha-D-ribose 1-phosphate = 2-deoxy-D-ribose 5-phosphate</text>
        <dbReference type="Rhea" id="RHEA:27658"/>
        <dbReference type="ChEBI" id="CHEBI:57259"/>
        <dbReference type="ChEBI" id="CHEBI:62877"/>
        <dbReference type="EC" id="5.4.2.7"/>
    </reaction>
</comment>
<reference evidence="8" key="1">
    <citation type="journal article" date="2019" name="Int. J. Syst. Evol. Microbiol.">
        <title>The Global Catalogue of Microorganisms (GCM) 10K type strain sequencing project: providing services to taxonomists for standard genome sequencing and annotation.</title>
        <authorList>
            <consortium name="The Broad Institute Genomics Platform"/>
            <consortium name="The Broad Institute Genome Sequencing Center for Infectious Disease"/>
            <person name="Wu L."/>
            <person name="Ma J."/>
        </authorList>
    </citation>
    <scope>NUCLEOTIDE SEQUENCE [LARGE SCALE GENOMIC DNA]</scope>
    <source>
        <strain evidence="8">KCTC 52165</strain>
    </source>
</reference>
<dbReference type="SUPFAM" id="SSF143856">
    <property type="entry name" value="DeoB insert domain-like"/>
    <property type="match status" value="1"/>
</dbReference>
<comment type="subcellular location">
    <subcellularLocation>
        <location evidence="4">Cytoplasm</location>
    </subcellularLocation>
</comment>
<feature type="binding site" evidence="4">
    <location>
        <position position="346"/>
    </location>
    <ligand>
        <name>Mn(2+)</name>
        <dbReference type="ChEBI" id="CHEBI:29035"/>
        <label>1</label>
    </ligand>
</feature>
<evidence type="ECO:0000256" key="5">
    <source>
        <dbReference type="NCBIfam" id="TIGR01696"/>
    </source>
</evidence>
<evidence type="ECO:0000313" key="8">
    <source>
        <dbReference type="Proteomes" id="UP001595583"/>
    </source>
</evidence>
<dbReference type="PIRSF" id="PIRSF001491">
    <property type="entry name" value="Ppentomutase"/>
    <property type="match status" value="1"/>
</dbReference>
<dbReference type="EMBL" id="JBHRTK010000028">
    <property type="protein sequence ID" value="MFC3208681.1"/>
    <property type="molecule type" value="Genomic_DNA"/>
</dbReference>
<evidence type="ECO:0000256" key="3">
    <source>
        <dbReference type="ARBA" id="ARBA00023211"/>
    </source>
</evidence>
<dbReference type="Proteomes" id="UP001595583">
    <property type="component" value="Unassembled WGS sequence"/>
</dbReference>
<dbReference type="EC" id="5.4.2.7" evidence="4 5"/>
<gene>
    <name evidence="4" type="primary">deoB</name>
    <name evidence="7" type="ORF">ACFOHJ_20885</name>
</gene>
<evidence type="ECO:0000256" key="4">
    <source>
        <dbReference type="HAMAP-Rule" id="MF_00740"/>
    </source>
</evidence>
<dbReference type="PANTHER" id="PTHR21110:SF0">
    <property type="entry name" value="PHOSPHOPENTOMUTASE"/>
    <property type="match status" value="1"/>
</dbReference>
<feature type="binding site" evidence="4">
    <location>
        <position position="10"/>
    </location>
    <ligand>
        <name>Mn(2+)</name>
        <dbReference type="ChEBI" id="CHEBI:29035"/>
        <label>1</label>
    </ligand>
</feature>
<dbReference type="CDD" id="cd16009">
    <property type="entry name" value="PPM"/>
    <property type="match status" value="1"/>
</dbReference>
<evidence type="ECO:0000256" key="1">
    <source>
        <dbReference type="ARBA" id="ARBA00010373"/>
    </source>
</evidence>
<keyword evidence="2 4" id="KW-0479">Metal-binding</keyword>
<keyword evidence="4 7" id="KW-0413">Isomerase</keyword>
<sequence length="414" mass="44232">MARAFVFVLDSFGIGGAADAERYGDKGADTFGHIASACAAGAADRAGLRSGPLAVPNMTALGLGEAARTASGFSFDGRTHRLLASSFHGAAQEISAGKDTPSGHWEIAGLPARFDWGYFPDTIPSFPQELTDAMIREGKVPGILANRHAPGTTVIEDFGEEHIATGKPICYTSVDSVLQIAAHETHFGLERLYAFCKVVRRLCDPLRIGRVIARPFIGETRETFVRTPNRKDYATPPPEPTLLDRVTDHGGRVIAIGKIGDIFAHRGISEIRKGAGNMAMFDKALGAMEDARPGDFVFANFVDFDTEFGHRRDVPGYAAALEAFDRRLPEALSRLKAGDLFMLTADHGNDPTWRGTDHTRERTPVLGVVPGLRGGDIGLRQTFSDIGATVAEHLGLARGGSGASFLSALGGHHA</sequence>
<comment type="caution">
    <text evidence="7">The sequence shown here is derived from an EMBL/GenBank/DDBJ whole genome shotgun (WGS) entry which is preliminary data.</text>
</comment>
<keyword evidence="3 4" id="KW-0464">Manganese</keyword>
<accession>A0ABV7KFR6</accession>
<dbReference type="InterPro" id="IPR024052">
    <property type="entry name" value="Phosphopentomutase_DeoB_cap_sf"/>
</dbReference>
<comment type="catalytic activity">
    <reaction evidence="4">
        <text>alpha-D-ribose 1-phosphate = D-ribose 5-phosphate</text>
        <dbReference type="Rhea" id="RHEA:18793"/>
        <dbReference type="ChEBI" id="CHEBI:57720"/>
        <dbReference type="ChEBI" id="CHEBI:78346"/>
        <dbReference type="EC" id="5.4.2.7"/>
    </reaction>
</comment>
<feature type="binding site" evidence="4">
    <location>
        <position position="358"/>
    </location>
    <ligand>
        <name>Mn(2+)</name>
        <dbReference type="ChEBI" id="CHEBI:29035"/>
        <label>2</label>
    </ligand>
</feature>
<feature type="binding site" evidence="4">
    <location>
        <position position="347"/>
    </location>
    <ligand>
        <name>Mn(2+)</name>
        <dbReference type="ChEBI" id="CHEBI:29035"/>
        <label>1</label>
    </ligand>
</feature>
<dbReference type="Pfam" id="PF01676">
    <property type="entry name" value="Metalloenzyme"/>
    <property type="match status" value="1"/>
</dbReference>
<name>A0ABV7KFR6_9HYPH</name>
<comment type="pathway">
    <text evidence="4">Carbohydrate degradation; 2-deoxy-D-ribose 1-phosphate degradation; D-glyceraldehyde 3-phosphate and acetaldehyde from 2-deoxy-alpha-D-ribose 1-phosphate: step 1/2.</text>
</comment>
<dbReference type="RefSeq" id="WP_378224304.1">
    <property type="nucleotide sequence ID" value="NZ_JBHRTK010000028.1"/>
</dbReference>
<keyword evidence="4" id="KW-0963">Cytoplasm</keyword>
<comment type="cofactor">
    <cofactor evidence="4">
        <name>Mn(2+)</name>
        <dbReference type="ChEBI" id="CHEBI:29035"/>
    </cofactor>
    <text evidence="4">Binds 2 manganese ions.</text>
</comment>
<dbReference type="PANTHER" id="PTHR21110">
    <property type="entry name" value="PHOSPHOPENTOMUTASE"/>
    <property type="match status" value="1"/>
</dbReference>
<comment type="similarity">
    <text evidence="1 4">Belongs to the phosphopentomutase family.</text>
</comment>
<proteinExistence type="inferred from homology"/>
<dbReference type="Gene3D" id="3.30.70.1250">
    <property type="entry name" value="Phosphopentomutase"/>
    <property type="match status" value="1"/>
</dbReference>
<keyword evidence="8" id="KW-1185">Reference proteome</keyword>
<dbReference type="GO" id="GO:0008973">
    <property type="term" value="F:phosphopentomutase activity"/>
    <property type="evidence" value="ECO:0007669"/>
    <property type="project" value="UniProtKB-EC"/>
</dbReference>
<organism evidence="7 8">
    <name type="scientific">Aquamicrobium soli</name>
    <dbReference type="NCBI Taxonomy" id="1811518"/>
    <lineage>
        <taxon>Bacteria</taxon>
        <taxon>Pseudomonadati</taxon>
        <taxon>Pseudomonadota</taxon>
        <taxon>Alphaproteobacteria</taxon>
        <taxon>Hyphomicrobiales</taxon>
        <taxon>Phyllobacteriaceae</taxon>
        <taxon>Aquamicrobium</taxon>
    </lineage>
</organism>
<dbReference type="Gene3D" id="3.40.720.10">
    <property type="entry name" value="Alkaline Phosphatase, subunit A"/>
    <property type="match status" value="1"/>
</dbReference>
<dbReference type="NCBIfam" id="TIGR01696">
    <property type="entry name" value="deoB"/>
    <property type="match status" value="1"/>
</dbReference>
<dbReference type="InterPro" id="IPR006124">
    <property type="entry name" value="Metalloenzyme"/>
</dbReference>
<dbReference type="NCBIfam" id="NF003766">
    <property type="entry name" value="PRK05362.1"/>
    <property type="match status" value="1"/>
</dbReference>
<feature type="binding site" evidence="4">
    <location>
        <position position="310"/>
    </location>
    <ligand>
        <name>Mn(2+)</name>
        <dbReference type="ChEBI" id="CHEBI:29035"/>
        <label>2</label>
    </ligand>
</feature>
<dbReference type="SUPFAM" id="SSF53649">
    <property type="entry name" value="Alkaline phosphatase-like"/>
    <property type="match status" value="1"/>
</dbReference>
<dbReference type="HAMAP" id="MF_00740">
    <property type="entry name" value="Phosphopentomut"/>
    <property type="match status" value="1"/>
</dbReference>
<dbReference type="InterPro" id="IPR010045">
    <property type="entry name" value="DeoB"/>
</dbReference>
<comment type="function">
    <text evidence="4">Isomerase that catalyzes the conversion of deoxy-ribose 1-phosphate (dRib-1-P) and ribose 1-phosphate (Rib-1-P) to deoxy-ribose 5-phosphate (dRib-5-P) and ribose 5-phosphate (Rib-5-P), respectively.</text>
</comment>
<feature type="binding site" evidence="4">
    <location>
        <position position="305"/>
    </location>
    <ligand>
        <name>Mn(2+)</name>
        <dbReference type="ChEBI" id="CHEBI:29035"/>
        <label>2</label>
    </ligand>
</feature>